<dbReference type="EMBL" id="CAUYUJ010000968">
    <property type="protein sequence ID" value="CAK0793437.1"/>
    <property type="molecule type" value="Genomic_DNA"/>
</dbReference>
<feature type="compositionally biased region" description="Basic and acidic residues" evidence="1">
    <location>
        <begin position="93"/>
        <end position="102"/>
    </location>
</feature>
<feature type="non-terminal residue" evidence="2">
    <location>
        <position position="1"/>
    </location>
</feature>
<feature type="compositionally biased region" description="Polar residues" evidence="1">
    <location>
        <begin position="79"/>
        <end position="90"/>
    </location>
</feature>
<proteinExistence type="predicted"/>
<gene>
    <name evidence="2" type="ORF">PCOR1329_LOCUS3736</name>
</gene>
<reference evidence="2" key="1">
    <citation type="submission" date="2023-10" db="EMBL/GenBank/DDBJ databases">
        <authorList>
            <person name="Chen Y."/>
            <person name="Shah S."/>
            <person name="Dougan E. K."/>
            <person name="Thang M."/>
            <person name="Chan C."/>
        </authorList>
    </citation>
    <scope>NUCLEOTIDE SEQUENCE [LARGE SCALE GENOMIC DNA]</scope>
</reference>
<dbReference type="Proteomes" id="UP001189429">
    <property type="component" value="Unassembled WGS sequence"/>
</dbReference>
<evidence type="ECO:0000313" key="2">
    <source>
        <dbReference type="EMBL" id="CAK0793437.1"/>
    </source>
</evidence>
<name>A0ABN9PKR2_9DINO</name>
<feature type="region of interest" description="Disordered" evidence="1">
    <location>
        <begin position="74"/>
        <end position="110"/>
    </location>
</feature>
<feature type="non-terminal residue" evidence="2">
    <location>
        <position position="110"/>
    </location>
</feature>
<accession>A0ABN9PKR2</accession>
<keyword evidence="3" id="KW-1185">Reference proteome</keyword>
<comment type="caution">
    <text evidence="2">The sequence shown here is derived from an EMBL/GenBank/DDBJ whole genome shotgun (WGS) entry which is preliminary data.</text>
</comment>
<evidence type="ECO:0000256" key="1">
    <source>
        <dbReference type="SAM" id="MobiDB-lite"/>
    </source>
</evidence>
<organism evidence="2 3">
    <name type="scientific">Prorocentrum cordatum</name>
    <dbReference type="NCBI Taxonomy" id="2364126"/>
    <lineage>
        <taxon>Eukaryota</taxon>
        <taxon>Sar</taxon>
        <taxon>Alveolata</taxon>
        <taxon>Dinophyceae</taxon>
        <taxon>Prorocentrales</taxon>
        <taxon>Prorocentraceae</taxon>
        <taxon>Prorocentrum</taxon>
    </lineage>
</organism>
<sequence length="110" mass="12634">AMLTTLVNAPLAKPLLEYLDMTSVSRNENTANMQAEDFTIEDVRKYYQDIKSRTSEEGGDERFVGHNEREVERLVPYVRSSTRNNTSQSQDTDELRVLKEVDSDSDELTE</sequence>
<protein>
    <submittedName>
        <fullName evidence="2">Uncharacterized protein</fullName>
    </submittedName>
</protein>
<evidence type="ECO:0000313" key="3">
    <source>
        <dbReference type="Proteomes" id="UP001189429"/>
    </source>
</evidence>